<dbReference type="AlphaFoldDB" id="M2TRZ6"/>
<organism evidence="6 7">
    <name type="scientific">Pacificimonas flava</name>
    <dbReference type="NCBI Taxonomy" id="1234595"/>
    <lineage>
        <taxon>Bacteria</taxon>
        <taxon>Pseudomonadati</taxon>
        <taxon>Pseudomonadota</taxon>
        <taxon>Alphaproteobacteria</taxon>
        <taxon>Sphingomonadales</taxon>
        <taxon>Sphingosinicellaceae</taxon>
        <taxon>Pacificimonas</taxon>
    </lineage>
</organism>
<dbReference type="SUPFAM" id="SSF53335">
    <property type="entry name" value="S-adenosyl-L-methionine-dependent methyltransferases"/>
    <property type="match status" value="1"/>
</dbReference>
<proteinExistence type="inferred from homology"/>
<evidence type="ECO:0000256" key="1">
    <source>
        <dbReference type="ARBA" id="ARBA00022603"/>
    </source>
</evidence>
<feature type="binding site" evidence="4">
    <location>
        <position position="290"/>
    </location>
    <ligand>
        <name>S-adenosyl-L-methionine</name>
        <dbReference type="ChEBI" id="CHEBI:59789"/>
    </ligand>
</feature>
<dbReference type="PROSITE" id="PS51687">
    <property type="entry name" value="SAM_MT_RNA_M5U"/>
    <property type="match status" value="1"/>
</dbReference>
<dbReference type="Proteomes" id="UP000011717">
    <property type="component" value="Unassembled WGS sequence"/>
</dbReference>
<dbReference type="EMBL" id="AMRV01000001">
    <property type="protein sequence ID" value="EMD84571.1"/>
    <property type="molecule type" value="Genomic_DNA"/>
</dbReference>
<feature type="binding site" evidence="4">
    <location>
        <position position="336"/>
    </location>
    <ligand>
        <name>S-adenosyl-L-methionine</name>
        <dbReference type="ChEBI" id="CHEBI:59789"/>
    </ligand>
</feature>
<dbReference type="Pfam" id="PF05958">
    <property type="entry name" value="tRNA_U5-meth_tr"/>
    <property type="match status" value="1"/>
</dbReference>
<evidence type="ECO:0000256" key="4">
    <source>
        <dbReference type="PROSITE-ProRule" id="PRU01024"/>
    </source>
</evidence>
<dbReference type="PROSITE" id="PS01230">
    <property type="entry name" value="TRMA_1"/>
    <property type="match status" value="1"/>
</dbReference>
<feature type="active site" evidence="5">
    <location>
        <position position="362"/>
    </location>
</feature>
<keyword evidence="3 4" id="KW-0949">S-adenosyl-L-methionine</keyword>
<dbReference type="PANTHER" id="PTHR11061:SF49">
    <property type="entry name" value="23S RRNA (URACIL(1939)-C(5))-METHYLTRANSFERASE RLMD"/>
    <property type="match status" value="1"/>
</dbReference>
<evidence type="ECO:0000256" key="5">
    <source>
        <dbReference type="PROSITE-ProRule" id="PRU10015"/>
    </source>
</evidence>
<dbReference type="GO" id="GO:0070475">
    <property type="term" value="P:rRNA base methylation"/>
    <property type="evidence" value="ECO:0007669"/>
    <property type="project" value="TreeGrafter"/>
</dbReference>
<comment type="similarity">
    <text evidence="4">Belongs to the class I-like SAM-binding methyltransferase superfamily. RNA M5U methyltransferase family.</text>
</comment>
<dbReference type="Gene3D" id="2.40.50.1070">
    <property type="match status" value="1"/>
</dbReference>
<keyword evidence="7" id="KW-1185">Reference proteome</keyword>
<accession>M2TRZ6</accession>
<evidence type="ECO:0000313" key="6">
    <source>
        <dbReference type="EMBL" id="EMD84571.1"/>
    </source>
</evidence>
<dbReference type="InterPro" id="IPR030390">
    <property type="entry name" value="MeTrfase_TrmA_AS"/>
</dbReference>
<dbReference type="InterPro" id="IPR010280">
    <property type="entry name" value="U5_MeTrfase_fam"/>
</dbReference>
<evidence type="ECO:0000313" key="7">
    <source>
        <dbReference type="Proteomes" id="UP000011717"/>
    </source>
</evidence>
<evidence type="ECO:0000256" key="3">
    <source>
        <dbReference type="ARBA" id="ARBA00022691"/>
    </source>
</evidence>
<evidence type="ECO:0000256" key="2">
    <source>
        <dbReference type="ARBA" id="ARBA00022679"/>
    </source>
</evidence>
<dbReference type="PATRIC" id="fig|1234595.3.peg.500"/>
<feature type="binding site" evidence="4">
    <location>
        <position position="243"/>
    </location>
    <ligand>
        <name>S-adenosyl-L-methionine</name>
        <dbReference type="ChEBI" id="CHEBI:59789"/>
    </ligand>
</feature>
<reference evidence="6 7" key="1">
    <citation type="journal article" date="2013" name="Genome Announc.">
        <title>Draft Genome Sequence of Strain JLT2015T, Belonging to the Family Sphingomonadaceae of the Alphaproteobacteria.</title>
        <authorList>
            <person name="Tang K."/>
            <person name="Liu K."/>
            <person name="Li S."/>
            <person name="Jiao N."/>
        </authorList>
    </citation>
    <scope>NUCLEOTIDE SEQUENCE [LARGE SCALE GENOMIC DNA]</scope>
    <source>
        <strain evidence="6 7">JLT2015</strain>
    </source>
</reference>
<dbReference type="OrthoDB" id="9804590at2"/>
<comment type="caution">
    <text evidence="6">The sequence shown here is derived from an EMBL/GenBank/DDBJ whole genome shotgun (WGS) entry which is preliminary data.</text>
</comment>
<gene>
    <name evidence="6" type="ORF">C725_0501</name>
</gene>
<feature type="active site" description="Nucleophile" evidence="4">
    <location>
        <position position="362"/>
    </location>
</feature>
<dbReference type="RefSeq" id="WP_008599953.1">
    <property type="nucleotide sequence ID" value="NZ_AMRV01000001.1"/>
</dbReference>
<protein>
    <submittedName>
        <fullName evidence="6">23S rRNA (Uracil-5-)-methyltransferase RumA</fullName>
    </submittedName>
</protein>
<sequence length="404" mass="42704">MIAERARQSGETVVVRLAARGDGVTADGRYLPGAVPGDRIVGEDVMPGPHRAAPVCEHFGRCGGCQLQHGDEEVLANFVKGRVVGALQSAGVEAEMVADPHLSPPRSRRRAAMRAEMRDGTLALGFNEESSRAVVDLQECHVLTPDLFTLAQELRPILSALMPKRWICGVTLTEATGGADILISNLSPSREVVHAFAEWEPTIPVARVSVEDGGRTDIVLQRGKPVQTFGGVDVAMPPATFLQATADGEAALVAAALDFTSGAGRVADLFCGLGTFALPLSAEAEVLAADAAGPAVAALEAAARRAKRRVRTLHRDLFRRPMTAKELAGYGAVVLDPPRAGAKAQVEALAASKVPVVAYVSCNPSTFARDAATLVRGGYALTEVRPIGQFRWSTHVELAARFVR</sequence>
<name>M2TRZ6_9SPHN</name>
<dbReference type="PANTHER" id="PTHR11061">
    <property type="entry name" value="RNA M5U METHYLTRANSFERASE"/>
    <property type="match status" value="1"/>
</dbReference>
<feature type="binding site" evidence="4">
    <location>
        <position position="270"/>
    </location>
    <ligand>
        <name>S-adenosyl-L-methionine</name>
        <dbReference type="ChEBI" id="CHEBI:59789"/>
    </ligand>
</feature>
<keyword evidence="2 4" id="KW-0808">Transferase</keyword>
<dbReference type="Gene3D" id="3.40.50.150">
    <property type="entry name" value="Vaccinia Virus protein VP39"/>
    <property type="match status" value="1"/>
</dbReference>
<dbReference type="GO" id="GO:0070041">
    <property type="term" value="F:rRNA (uridine-C5-)-methyltransferase activity"/>
    <property type="evidence" value="ECO:0007669"/>
    <property type="project" value="TreeGrafter"/>
</dbReference>
<keyword evidence="1 4" id="KW-0489">Methyltransferase</keyword>
<dbReference type="InterPro" id="IPR029063">
    <property type="entry name" value="SAM-dependent_MTases_sf"/>
</dbReference>